<organism evidence="2">
    <name type="scientific">Proteinivorax tanatarense</name>
    <dbReference type="NCBI Taxonomy" id="1260629"/>
    <lineage>
        <taxon>Bacteria</taxon>
        <taxon>Bacillati</taxon>
        <taxon>Bacillota</taxon>
        <taxon>Clostridia</taxon>
        <taxon>Eubacteriales</taxon>
        <taxon>Proteinivoracaceae</taxon>
        <taxon>Proteinivorax</taxon>
    </lineage>
</organism>
<dbReference type="InterPro" id="IPR021522">
    <property type="entry name" value="MctB"/>
</dbReference>
<reference evidence="2" key="2">
    <citation type="submission" date="2024-06" db="EMBL/GenBank/DDBJ databases">
        <authorList>
            <person name="Petrova K.O."/>
            <person name="Toshchakov S.V."/>
            <person name="Boltjanskaja Y.V."/>
            <person name="Kevbrin V."/>
        </authorList>
    </citation>
    <scope>NUCLEOTIDE SEQUENCE</scope>
    <source>
        <strain evidence="2">Z-910T</strain>
    </source>
</reference>
<dbReference type="RefSeq" id="WP_350344684.1">
    <property type="nucleotide sequence ID" value="NZ_CP158367.1"/>
</dbReference>
<dbReference type="GO" id="GO:0055070">
    <property type="term" value="P:copper ion homeostasis"/>
    <property type="evidence" value="ECO:0007669"/>
    <property type="project" value="InterPro"/>
</dbReference>
<dbReference type="GO" id="GO:0016020">
    <property type="term" value="C:membrane"/>
    <property type="evidence" value="ECO:0007669"/>
    <property type="project" value="InterPro"/>
</dbReference>
<keyword evidence="1" id="KW-0175">Coiled coil</keyword>
<dbReference type="Pfam" id="PF11382">
    <property type="entry name" value="MctB"/>
    <property type="match status" value="1"/>
</dbReference>
<evidence type="ECO:0000313" key="2">
    <source>
        <dbReference type="EMBL" id="XBX75949.1"/>
    </source>
</evidence>
<proteinExistence type="predicted"/>
<reference evidence="2" key="1">
    <citation type="journal article" date="2013" name="Extremophiles">
        <title>Proteinivorax tanatarense gen. nov., sp. nov., an anaerobic, haloalkaliphilic, proteolytic bacterium isolated from a decaying algal bloom, and proposal of Proteinivoraceae fam. nov.</title>
        <authorList>
            <person name="Kevbrin V."/>
            <person name="Boltyanskaya Y."/>
            <person name="Zhilina T."/>
            <person name="Kolganova T."/>
            <person name="Lavrentjeva E."/>
            <person name="Kuznetsov B."/>
        </authorList>
    </citation>
    <scope>NUCLEOTIDE SEQUENCE</scope>
    <source>
        <strain evidence="2">Z-910T</strain>
    </source>
</reference>
<feature type="coiled-coil region" evidence="1">
    <location>
        <begin position="41"/>
        <end position="75"/>
    </location>
</feature>
<name>A0AAU7VPE5_9FIRM</name>
<sequence length="257" mass="29355">MPSFKFHIVTVISIFVALALGIMVGSTLSDGIISNSQMNTIDLMQSRITLLEEKNKGLETDIQEMKLAKTNLKARERDYFYKTLEQKDYSMPITLVYFDEQDLLTQWNYYLENINLSINEIAINPDMEEEVYKQKLSQNLDVEVDTLYTILGKQTATGIKRQEFSYLTTLKELNLATFTGEEPPGSRETYVFFFQGDHYDNSLAELANTFVEEGLSVIIALDEEVEDDFVESLNYSAIIVENINQSTGLLEVLKSIN</sequence>
<protein>
    <submittedName>
        <fullName evidence="2">Copper transporter</fullName>
    </submittedName>
</protein>
<dbReference type="EMBL" id="CP158367">
    <property type="protein sequence ID" value="XBX75949.1"/>
    <property type="molecule type" value="Genomic_DNA"/>
</dbReference>
<accession>A0AAU7VPE5</accession>
<gene>
    <name evidence="2" type="ORF">PRVXT_001113</name>
</gene>
<dbReference type="AlphaFoldDB" id="A0AAU7VPE5"/>
<evidence type="ECO:0000256" key="1">
    <source>
        <dbReference type="SAM" id="Coils"/>
    </source>
</evidence>